<keyword evidence="2" id="KW-0812">Transmembrane</keyword>
<evidence type="ECO:0000313" key="3">
    <source>
        <dbReference type="EMBL" id="PMD46755.1"/>
    </source>
</evidence>
<evidence type="ECO:0000256" key="2">
    <source>
        <dbReference type="SAM" id="Phobius"/>
    </source>
</evidence>
<dbReference type="Proteomes" id="UP000235786">
    <property type="component" value="Unassembled WGS sequence"/>
</dbReference>
<sequence length="494" mass="56208">MTVPIHVQRLLERADFQHVSSECHENWTYTGGDATQGLIWSESPPTEFLTDHEDLKTWLEHKSPTGTDFKPPKSHDFNDGKLVGGFRLLVQRTRIKRELDGRCENPTPGVKPHSHLTMQWRDPTTFHKVSAALRFPPSYVSALYHASGHAETSTFIRRGEDKKYIGFLAQNTDYNWNPWSLAICYDPQTGIATGILCAEQARGINVDAIIEELKHETAPSTHPALLPVIMFERLLQSSFNHYSRMHKSMCILEKELALAECKGCTTDEDLKYRDWLRRLNDLKKQQASRDGRHQFWRHFHHEILSLLRNVARETKLKNLKLEHQDLENRVRTISGKFASLEGRDANSKARIDAQLDLLYNIIQQNESRSQFHVAATMSKDSADVAFLTKLGTFFLPASVVGSFLGIQTISIKSNPEIAIWFLTGTTILIAAVLFIPFLKMLRHMWTERRNSSAIAHPVEHKNTGSSLKSMILLSKRFGATPLQRSCDLEGSTTV</sequence>
<evidence type="ECO:0000313" key="4">
    <source>
        <dbReference type="Proteomes" id="UP000235786"/>
    </source>
</evidence>
<proteinExistence type="predicted"/>
<feature type="transmembrane region" description="Helical" evidence="2">
    <location>
        <begin position="417"/>
        <end position="438"/>
    </location>
</feature>
<feature type="coiled-coil region" evidence="1">
    <location>
        <begin position="309"/>
        <end position="336"/>
    </location>
</feature>
<accession>A0A2J6S7L2</accession>
<evidence type="ECO:0008006" key="5">
    <source>
        <dbReference type="Google" id="ProtNLM"/>
    </source>
</evidence>
<name>A0A2J6S7L2_HYAVF</name>
<dbReference type="EMBL" id="KZ613939">
    <property type="protein sequence ID" value="PMD46755.1"/>
    <property type="molecule type" value="Genomic_DNA"/>
</dbReference>
<dbReference type="AlphaFoldDB" id="A0A2J6S7L2"/>
<keyword evidence="1" id="KW-0175">Coiled coil</keyword>
<organism evidence="3 4">
    <name type="scientific">Hyaloscypha variabilis (strain UAMH 11265 / GT02V1 / F)</name>
    <name type="common">Meliniomyces variabilis</name>
    <dbReference type="NCBI Taxonomy" id="1149755"/>
    <lineage>
        <taxon>Eukaryota</taxon>
        <taxon>Fungi</taxon>
        <taxon>Dikarya</taxon>
        <taxon>Ascomycota</taxon>
        <taxon>Pezizomycotina</taxon>
        <taxon>Leotiomycetes</taxon>
        <taxon>Helotiales</taxon>
        <taxon>Hyaloscyphaceae</taxon>
        <taxon>Hyaloscypha</taxon>
        <taxon>Hyaloscypha variabilis</taxon>
    </lineage>
</organism>
<evidence type="ECO:0000256" key="1">
    <source>
        <dbReference type="SAM" id="Coils"/>
    </source>
</evidence>
<keyword evidence="2" id="KW-0472">Membrane</keyword>
<keyword evidence="4" id="KW-1185">Reference proteome</keyword>
<keyword evidence="2" id="KW-1133">Transmembrane helix</keyword>
<dbReference type="OrthoDB" id="3496447at2759"/>
<reference evidence="3 4" key="1">
    <citation type="submission" date="2016-04" db="EMBL/GenBank/DDBJ databases">
        <title>A degradative enzymes factory behind the ericoid mycorrhizal symbiosis.</title>
        <authorList>
            <consortium name="DOE Joint Genome Institute"/>
            <person name="Martino E."/>
            <person name="Morin E."/>
            <person name="Grelet G."/>
            <person name="Kuo A."/>
            <person name="Kohler A."/>
            <person name="Daghino S."/>
            <person name="Barry K."/>
            <person name="Choi C."/>
            <person name="Cichocki N."/>
            <person name="Clum A."/>
            <person name="Copeland A."/>
            <person name="Hainaut M."/>
            <person name="Haridas S."/>
            <person name="Labutti K."/>
            <person name="Lindquist E."/>
            <person name="Lipzen A."/>
            <person name="Khouja H.-R."/>
            <person name="Murat C."/>
            <person name="Ohm R."/>
            <person name="Olson A."/>
            <person name="Spatafora J."/>
            <person name="Veneault-Fourrey C."/>
            <person name="Henrissat B."/>
            <person name="Grigoriev I."/>
            <person name="Martin F."/>
            <person name="Perotto S."/>
        </authorList>
    </citation>
    <scope>NUCLEOTIDE SEQUENCE [LARGE SCALE GENOMIC DNA]</scope>
    <source>
        <strain evidence="3 4">F</strain>
    </source>
</reference>
<protein>
    <recommendedName>
        <fullName evidence="5">Cora-domain-containing protein</fullName>
    </recommendedName>
</protein>
<gene>
    <name evidence="3" type="ORF">L207DRAFT_629253</name>
</gene>